<dbReference type="AlphaFoldDB" id="A0A5E4NLA0"/>
<evidence type="ECO:0000256" key="3">
    <source>
        <dbReference type="ARBA" id="ARBA00022679"/>
    </source>
</evidence>
<dbReference type="InterPro" id="IPR015422">
    <property type="entry name" value="PyrdxlP-dep_Trfase_small"/>
</dbReference>
<dbReference type="InterPro" id="IPR050859">
    <property type="entry name" value="Class-I_PLP-dep_aminotransf"/>
</dbReference>
<evidence type="ECO:0000259" key="5">
    <source>
        <dbReference type="Pfam" id="PF00155"/>
    </source>
</evidence>
<proteinExistence type="predicted"/>
<name>A0A5E4NLA0_9HEMI</name>
<sequence length="466" mass="52700">MSDYQLYSVTDGPVSLISPMDCSIPEYLPLSESLAPPEVHNKIITAVPFAIDYTRFINEFSSKRQPSQLREITRLVEKLPPHCIKFGVGIPNVLTFPFEKISVELIGGKNIEIQGQELSDALQYMPSIGYGPLIKILQEIQDWFHGPQDWKNRSIMMTTGGQEGLSKAVNMCMNCGDPVLMPDPVYTGAIDLFRPYDADIIPIKQDAYGVVVEEIERVLIERKKNMQPIPKIIYLNPTASNPAGTTLPTHRKREIYRLACEYDMLILEDDPYYYLHFGKENPVSILSMDTEGRVLRFDSFSKIMSSGLRAGFVTGPTRLLRQMELHMQTSSMHTSSLSQVLLYKLLFSWGKNGLTSHFMHVKQFYKEKRDHMMHAVANQLTGLAEWSAPTGGMFLWLKIKGLNDTRRLVTTRCLDKLVILAPGYALAVDTMKPSPYIRVSYSIASPEEVKLGISLLAEAIREELQL</sequence>
<keyword evidence="3 6" id="KW-0808">Transferase</keyword>
<dbReference type="GO" id="GO:1901605">
    <property type="term" value="P:alpha-amino acid metabolic process"/>
    <property type="evidence" value="ECO:0007669"/>
    <property type="project" value="TreeGrafter"/>
</dbReference>
<evidence type="ECO:0000256" key="1">
    <source>
        <dbReference type="ARBA" id="ARBA00001933"/>
    </source>
</evidence>
<dbReference type="OrthoDB" id="691673at2759"/>
<evidence type="ECO:0000256" key="2">
    <source>
        <dbReference type="ARBA" id="ARBA00022576"/>
    </source>
</evidence>
<keyword evidence="7" id="KW-1185">Reference proteome</keyword>
<keyword evidence="2" id="KW-0032">Aminotransferase</keyword>
<keyword evidence="4" id="KW-0663">Pyridoxal phosphate</keyword>
<dbReference type="FunFam" id="3.90.1150.10:FF:000166">
    <property type="entry name" value="Kynurenine/alpha-aminoadipate aminotransferase, mitochondrial"/>
    <property type="match status" value="1"/>
</dbReference>
<dbReference type="GO" id="GO:0030170">
    <property type="term" value="F:pyridoxal phosphate binding"/>
    <property type="evidence" value="ECO:0007669"/>
    <property type="project" value="InterPro"/>
</dbReference>
<accession>A0A5E4NLA0</accession>
<dbReference type="InterPro" id="IPR004839">
    <property type="entry name" value="Aminotransferase_I/II_large"/>
</dbReference>
<organism evidence="6 7">
    <name type="scientific">Cinara cedri</name>
    <dbReference type="NCBI Taxonomy" id="506608"/>
    <lineage>
        <taxon>Eukaryota</taxon>
        <taxon>Metazoa</taxon>
        <taxon>Ecdysozoa</taxon>
        <taxon>Arthropoda</taxon>
        <taxon>Hexapoda</taxon>
        <taxon>Insecta</taxon>
        <taxon>Pterygota</taxon>
        <taxon>Neoptera</taxon>
        <taxon>Paraneoptera</taxon>
        <taxon>Hemiptera</taxon>
        <taxon>Sternorrhyncha</taxon>
        <taxon>Aphidomorpha</taxon>
        <taxon>Aphidoidea</taxon>
        <taxon>Aphididae</taxon>
        <taxon>Lachninae</taxon>
        <taxon>Cinara</taxon>
    </lineage>
</organism>
<dbReference type="PANTHER" id="PTHR42790:SF19">
    <property type="entry name" value="KYNURENINE_ALPHA-AMINOADIPATE AMINOTRANSFERASE, MITOCHONDRIAL"/>
    <property type="match status" value="1"/>
</dbReference>
<protein>
    <submittedName>
        <fullName evidence="6">Pyridoxal phosphate-dependent transferase, subdomain 2,Pyridoxal phosphate-dependent transferase</fullName>
    </submittedName>
</protein>
<dbReference type="Gene3D" id="3.40.640.10">
    <property type="entry name" value="Type I PLP-dependent aspartate aminotransferase-like (Major domain)"/>
    <property type="match status" value="1"/>
</dbReference>
<evidence type="ECO:0000256" key="4">
    <source>
        <dbReference type="ARBA" id="ARBA00022898"/>
    </source>
</evidence>
<dbReference type="Gene3D" id="3.90.1150.10">
    <property type="entry name" value="Aspartate Aminotransferase, domain 1"/>
    <property type="match status" value="1"/>
</dbReference>
<gene>
    <name evidence="6" type="ORF">CINCED_3A011518</name>
</gene>
<comment type="cofactor">
    <cofactor evidence="1">
        <name>pyridoxal 5'-phosphate</name>
        <dbReference type="ChEBI" id="CHEBI:597326"/>
    </cofactor>
</comment>
<evidence type="ECO:0000313" key="6">
    <source>
        <dbReference type="EMBL" id="VVC44503.1"/>
    </source>
</evidence>
<dbReference type="InterPro" id="IPR015421">
    <property type="entry name" value="PyrdxlP-dep_Trfase_major"/>
</dbReference>
<feature type="domain" description="Aminotransferase class I/classII large" evidence="5">
    <location>
        <begin position="135"/>
        <end position="450"/>
    </location>
</feature>
<dbReference type="PANTHER" id="PTHR42790">
    <property type="entry name" value="AMINOTRANSFERASE"/>
    <property type="match status" value="1"/>
</dbReference>
<dbReference type="Proteomes" id="UP000325440">
    <property type="component" value="Unassembled WGS sequence"/>
</dbReference>
<reference evidence="6 7" key="1">
    <citation type="submission" date="2019-08" db="EMBL/GenBank/DDBJ databases">
        <authorList>
            <person name="Alioto T."/>
            <person name="Alioto T."/>
            <person name="Gomez Garrido J."/>
        </authorList>
    </citation>
    <scope>NUCLEOTIDE SEQUENCE [LARGE SCALE GENOMIC DNA]</scope>
</reference>
<dbReference type="SUPFAM" id="SSF53383">
    <property type="entry name" value="PLP-dependent transferases"/>
    <property type="match status" value="1"/>
</dbReference>
<dbReference type="Pfam" id="PF00155">
    <property type="entry name" value="Aminotran_1_2"/>
    <property type="match status" value="1"/>
</dbReference>
<dbReference type="GO" id="GO:0016212">
    <property type="term" value="F:kynurenine-oxoglutarate transaminase activity"/>
    <property type="evidence" value="ECO:0007669"/>
    <property type="project" value="TreeGrafter"/>
</dbReference>
<evidence type="ECO:0000313" key="7">
    <source>
        <dbReference type="Proteomes" id="UP000325440"/>
    </source>
</evidence>
<dbReference type="EMBL" id="CABPRJ010002381">
    <property type="protein sequence ID" value="VVC44503.1"/>
    <property type="molecule type" value="Genomic_DNA"/>
</dbReference>
<dbReference type="InterPro" id="IPR015424">
    <property type="entry name" value="PyrdxlP-dep_Trfase"/>
</dbReference>
<dbReference type="CDD" id="cd00609">
    <property type="entry name" value="AAT_like"/>
    <property type="match status" value="1"/>
</dbReference>